<keyword evidence="1" id="KW-0812">Transmembrane</keyword>
<dbReference type="Proteomes" id="UP001174909">
    <property type="component" value="Unassembled WGS sequence"/>
</dbReference>
<feature type="transmembrane region" description="Helical" evidence="1">
    <location>
        <begin position="32"/>
        <end position="58"/>
    </location>
</feature>
<gene>
    <name evidence="2" type="ORF">GBAR_LOCUS28230</name>
</gene>
<protein>
    <submittedName>
        <fullName evidence="2">Probable queuosine transporter</fullName>
    </submittedName>
</protein>
<feature type="transmembrane region" description="Helical" evidence="1">
    <location>
        <begin position="108"/>
        <end position="135"/>
    </location>
</feature>
<dbReference type="EMBL" id="CASHTH010003948">
    <property type="protein sequence ID" value="CAI8051563.1"/>
    <property type="molecule type" value="Genomic_DNA"/>
</dbReference>
<organism evidence="2 3">
    <name type="scientific">Geodia barretti</name>
    <name type="common">Barrett's horny sponge</name>
    <dbReference type="NCBI Taxonomy" id="519541"/>
    <lineage>
        <taxon>Eukaryota</taxon>
        <taxon>Metazoa</taxon>
        <taxon>Porifera</taxon>
        <taxon>Demospongiae</taxon>
        <taxon>Heteroscleromorpha</taxon>
        <taxon>Tetractinellida</taxon>
        <taxon>Astrophorina</taxon>
        <taxon>Geodiidae</taxon>
        <taxon>Geodia</taxon>
    </lineage>
</organism>
<keyword evidence="3" id="KW-1185">Reference proteome</keyword>
<dbReference type="PANTHER" id="PTHR34300:SF2">
    <property type="entry name" value="QUEUOSINE PRECURSOR TRANSPORTER-RELATED"/>
    <property type="match status" value="1"/>
</dbReference>
<name>A0AA35XAI3_GEOBA</name>
<comment type="caution">
    <text evidence="2">The sequence shown here is derived from an EMBL/GenBank/DDBJ whole genome shotgun (WGS) entry which is preliminary data.</text>
</comment>
<dbReference type="NCBIfam" id="TIGR00697">
    <property type="entry name" value="queuosine precursor transporter"/>
    <property type="match status" value="1"/>
</dbReference>
<keyword evidence="1" id="KW-1133">Transmembrane helix</keyword>
<dbReference type="HAMAP" id="MF_02088">
    <property type="entry name" value="Q_prec_transport"/>
    <property type="match status" value="1"/>
</dbReference>
<proteinExistence type="inferred from homology"/>
<keyword evidence="1" id="KW-0472">Membrane</keyword>
<evidence type="ECO:0000256" key="1">
    <source>
        <dbReference type="SAM" id="Phobius"/>
    </source>
</evidence>
<accession>A0AA35XAI3</accession>
<reference evidence="2" key="1">
    <citation type="submission" date="2023-03" db="EMBL/GenBank/DDBJ databases">
        <authorList>
            <person name="Steffen K."/>
            <person name="Cardenas P."/>
        </authorList>
    </citation>
    <scope>NUCLEOTIDE SEQUENCE</scope>
</reference>
<dbReference type="PANTHER" id="PTHR34300">
    <property type="entry name" value="QUEUOSINE PRECURSOR TRANSPORTER-RELATED"/>
    <property type="match status" value="1"/>
</dbReference>
<dbReference type="AlphaFoldDB" id="A0AA35XAI3"/>
<evidence type="ECO:0000313" key="3">
    <source>
        <dbReference type="Proteomes" id="UP001174909"/>
    </source>
</evidence>
<sequence>MVCCGFNSFFPISYIVGDVLTEVYGFRIARGVIWLGFGANLLVVVALWLTGIIPGAFFWGESDQGSYSRIVGQVPGILVASFIAYLIGEFSNSTVLALLKYKMQGRLLFVRTIGSTVVGQGLDSFIFIFIAFGVFSDWSATALLGAALAQWIIKILYEAAATPLTYLVVGFMKRKEEMDVTDVPRSLNPLGIFS</sequence>
<evidence type="ECO:0000313" key="2">
    <source>
        <dbReference type="EMBL" id="CAI8051563.1"/>
    </source>
</evidence>
<dbReference type="Pfam" id="PF02592">
    <property type="entry name" value="Vut_1"/>
    <property type="match status" value="1"/>
</dbReference>
<dbReference type="InterPro" id="IPR003744">
    <property type="entry name" value="YhhQ"/>
</dbReference>
<feature type="transmembrane region" description="Helical" evidence="1">
    <location>
        <begin position="147"/>
        <end position="169"/>
    </location>
</feature>